<comment type="caution">
    <text evidence="1">The sequence shown here is derived from an EMBL/GenBank/DDBJ whole genome shotgun (WGS) entry which is preliminary data.</text>
</comment>
<organism evidence="1 2">
    <name type="scientific">Chelativorans composti</name>
    <dbReference type="NCBI Taxonomy" id="768533"/>
    <lineage>
        <taxon>Bacteria</taxon>
        <taxon>Pseudomonadati</taxon>
        <taxon>Pseudomonadota</taxon>
        <taxon>Alphaproteobacteria</taxon>
        <taxon>Hyphomicrobiales</taxon>
        <taxon>Phyllobacteriaceae</taxon>
        <taxon>Chelativorans</taxon>
    </lineage>
</organism>
<accession>A0ABW5DDL8</accession>
<dbReference type="RefSeq" id="WP_345097920.1">
    <property type="nucleotide sequence ID" value="NZ_BAABGS010000010.1"/>
</dbReference>
<reference evidence="2" key="1">
    <citation type="journal article" date="2019" name="Int. J. Syst. Evol. Microbiol.">
        <title>The Global Catalogue of Microorganisms (GCM) 10K type strain sequencing project: providing services to taxonomists for standard genome sequencing and annotation.</title>
        <authorList>
            <consortium name="The Broad Institute Genomics Platform"/>
            <consortium name="The Broad Institute Genome Sequencing Center for Infectious Disease"/>
            <person name="Wu L."/>
            <person name="Ma J."/>
        </authorList>
    </citation>
    <scope>NUCLEOTIDE SEQUENCE [LARGE SCALE GENOMIC DNA]</scope>
    <source>
        <strain evidence="2">KCTC 23707</strain>
    </source>
</reference>
<evidence type="ECO:0000313" key="2">
    <source>
        <dbReference type="Proteomes" id="UP001597373"/>
    </source>
</evidence>
<protein>
    <recommendedName>
        <fullName evidence="3">FCD domain-containing protein</fullName>
    </recommendedName>
</protein>
<evidence type="ECO:0000313" key="1">
    <source>
        <dbReference type="EMBL" id="MFD2259192.1"/>
    </source>
</evidence>
<dbReference type="Proteomes" id="UP001597373">
    <property type="component" value="Unassembled WGS sequence"/>
</dbReference>
<dbReference type="EMBL" id="JBHUIR010000019">
    <property type="protein sequence ID" value="MFD2259192.1"/>
    <property type="molecule type" value="Genomic_DNA"/>
</dbReference>
<sequence>MTSIATNVHAVADELSLRLRDFHRALIHSAAGDDPALKNPYTFLFAVINDPRFAWMAKLSRLIVRLDEAAKEGEIRSGADLAAYGREVAQLIGDGKDADADFRLHYRMALQVNPEVAIAAGALRRVMAKLPPVGADA</sequence>
<keyword evidence="2" id="KW-1185">Reference proteome</keyword>
<proteinExistence type="predicted"/>
<gene>
    <name evidence="1" type="ORF">ACFSMZ_05370</name>
</gene>
<evidence type="ECO:0008006" key="3">
    <source>
        <dbReference type="Google" id="ProtNLM"/>
    </source>
</evidence>
<name>A0ABW5DDL8_9HYPH</name>